<reference evidence="5" key="1">
    <citation type="submission" date="2021-02" db="EMBL/GenBank/DDBJ databases">
        <authorList>
            <person name="Nowell W R."/>
        </authorList>
    </citation>
    <scope>NUCLEOTIDE SEQUENCE</scope>
</reference>
<dbReference type="PRINTS" id="PR00454">
    <property type="entry name" value="ETSDOMAIN"/>
</dbReference>
<dbReference type="SUPFAM" id="SSF46785">
    <property type="entry name" value="Winged helix' DNA-binding domain"/>
    <property type="match status" value="1"/>
</dbReference>
<dbReference type="GO" id="GO:0000981">
    <property type="term" value="F:DNA-binding transcription factor activity, RNA polymerase II-specific"/>
    <property type="evidence" value="ECO:0007669"/>
    <property type="project" value="TreeGrafter"/>
</dbReference>
<organism evidence="5 6">
    <name type="scientific">Rotaria sordida</name>
    <dbReference type="NCBI Taxonomy" id="392033"/>
    <lineage>
        <taxon>Eukaryota</taxon>
        <taxon>Metazoa</taxon>
        <taxon>Spiralia</taxon>
        <taxon>Gnathifera</taxon>
        <taxon>Rotifera</taxon>
        <taxon>Eurotatoria</taxon>
        <taxon>Bdelloidea</taxon>
        <taxon>Philodinida</taxon>
        <taxon>Philodinidae</taxon>
        <taxon>Rotaria</taxon>
    </lineage>
</organism>
<dbReference type="GO" id="GO:0043565">
    <property type="term" value="F:sequence-specific DNA binding"/>
    <property type="evidence" value="ECO:0007669"/>
    <property type="project" value="InterPro"/>
</dbReference>
<dbReference type="SMART" id="SM00413">
    <property type="entry name" value="ETS"/>
    <property type="match status" value="1"/>
</dbReference>
<evidence type="ECO:0000313" key="6">
    <source>
        <dbReference type="Proteomes" id="UP000663870"/>
    </source>
</evidence>
<comment type="caution">
    <text evidence="5">The sequence shown here is derived from an EMBL/GenBank/DDBJ whole genome shotgun (WGS) entry which is preliminary data.</text>
</comment>
<keyword evidence="2 3" id="KW-0238">DNA-binding</keyword>
<sequence>MWSPPFISQPSWDLGVYLPSELDFEDTIVYQSPEVLLRSFNINTASSAHRSESELFDLINNDMEAISTLTDSDILSIDDNTFDTMDVAAYFSGQCTVASHIPIVDNKKTLHDNKPLPVSSNRAYKSQKKNYVLSSELCIPSKFMNIKEFHVYDNTTGRFRRPLLHEFIRLILENDEYSHIAEYIDRKRGIFKLYQPDVVADLWKQVKGRNSDNNMTYDKLARALRYYYGNGIMYPSPGRFTFRFGPKSGFGISWRPAD</sequence>
<accession>A0A814KYN0</accession>
<dbReference type="GO" id="GO:0005634">
    <property type="term" value="C:nucleus"/>
    <property type="evidence" value="ECO:0007669"/>
    <property type="project" value="UniProtKB-SubCell"/>
</dbReference>
<evidence type="ECO:0000256" key="1">
    <source>
        <dbReference type="ARBA" id="ARBA00005562"/>
    </source>
</evidence>
<evidence type="ECO:0000256" key="3">
    <source>
        <dbReference type="RuleBase" id="RU004019"/>
    </source>
</evidence>
<keyword evidence="3" id="KW-0539">Nucleus</keyword>
<dbReference type="PROSITE" id="PS50061">
    <property type="entry name" value="ETS_DOMAIN_3"/>
    <property type="match status" value="1"/>
</dbReference>
<comment type="subcellular location">
    <subcellularLocation>
        <location evidence="3">Nucleus</location>
    </subcellularLocation>
</comment>
<feature type="domain" description="ETS" evidence="4">
    <location>
        <begin position="162"/>
        <end position="245"/>
    </location>
</feature>
<dbReference type="InterPro" id="IPR036388">
    <property type="entry name" value="WH-like_DNA-bd_sf"/>
</dbReference>
<evidence type="ECO:0000313" key="5">
    <source>
        <dbReference type="EMBL" id="CAF1057719.1"/>
    </source>
</evidence>
<dbReference type="GO" id="GO:0030154">
    <property type="term" value="P:cell differentiation"/>
    <property type="evidence" value="ECO:0007669"/>
    <property type="project" value="TreeGrafter"/>
</dbReference>
<dbReference type="PANTHER" id="PTHR11849">
    <property type="entry name" value="ETS"/>
    <property type="match status" value="1"/>
</dbReference>
<dbReference type="InterPro" id="IPR036390">
    <property type="entry name" value="WH_DNA-bd_sf"/>
</dbReference>
<dbReference type="InterPro" id="IPR000418">
    <property type="entry name" value="Ets_dom"/>
</dbReference>
<dbReference type="InterPro" id="IPR046328">
    <property type="entry name" value="ETS_fam"/>
</dbReference>
<dbReference type="AlphaFoldDB" id="A0A814KYN0"/>
<dbReference type="Gene3D" id="1.10.10.10">
    <property type="entry name" value="Winged helix-like DNA-binding domain superfamily/Winged helix DNA-binding domain"/>
    <property type="match status" value="1"/>
</dbReference>
<dbReference type="Proteomes" id="UP000663870">
    <property type="component" value="Unassembled WGS sequence"/>
</dbReference>
<comment type="similarity">
    <text evidence="1 3">Belongs to the ETS family.</text>
</comment>
<protein>
    <recommendedName>
        <fullName evidence="4">ETS domain-containing protein</fullName>
    </recommendedName>
</protein>
<evidence type="ECO:0000256" key="2">
    <source>
        <dbReference type="ARBA" id="ARBA00023125"/>
    </source>
</evidence>
<evidence type="ECO:0000259" key="4">
    <source>
        <dbReference type="PROSITE" id="PS50061"/>
    </source>
</evidence>
<dbReference type="EMBL" id="CAJNOL010000422">
    <property type="protein sequence ID" value="CAF1057719.1"/>
    <property type="molecule type" value="Genomic_DNA"/>
</dbReference>
<name>A0A814KYN0_9BILA</name>
<keyword evidence="6" id="KW-1185">Reference proteome</keyword>
<proteinExistence type="inferred from homology"/>
<gene>
    <name evidence="5" type="ORF">JXQ802_LOCUS16999</name>
</gene>
<dbReference type="Pfam" id="PF00178">
    <property type="entry name" value="Ets"/>
    <property type="match status" value="1"/>
</dbReference>